<reference evidence="3" key="2">
    <citation type="submission" date="2016-04" db="EMBL/GenBank/DDBJ databases">
        <title>Planomonospora sphaerica JCM9374 whole genome shotgun sequence.</title>
        <authorList>
            <person name="Suzuki T."/>
            <person name="Dohra H."/>
            <person name="Kodani S."/>
        </authorList>
    </citation>
    <scope>NUCLEOTIDE SEQUENCE [LARGE SCALE GENOMIC DNA]</scope>
    <source>
        <strain evidence="3">JCM 9374</strain>
    </source>
</reference>
<accession>A0A161LMS9</accession>
<name>A0A161LMS9_9ACTN</name>
<sequence>MPACPRVRELAALGGYFALDEGPVGQEWRPVAELIQSADLITARVADVAERLGTEDRRVAASILFQGLAARFVSPPAGLLVLHDVAGGFDPSRVHWRPVPHGPLPLRLQEWPFLPVRGDGADRLHQEVVAGFLEPLADTVGRVVSIAPAILWGNAASALAGSIQALTRHRPQRTAAALALGRELLAMGHLRGQGTFAGQPFYLRRNCCLYYRVPGGGTCGDCVLGHRSARGGNT</sequence>
<organism evidence="2 3">
    <name type="scientific">Planomonospora sphaerica</name>
    <dbReference type="NCBI Taxonomy" id="161355"/>
    <lineage>
        <taxon>Bacteria</taxon>
        <taxon>Bacillati</taxon>
        <taxon>Actinomycetota</taxon>
        <taxon>Actinomycetes</taxon>
        <taxon>Streptosporangiales</taxon>
        <taxon>Streptosporangiaceae</taxon>
        <taxon>Planomonospora</taxon>
    </lineage>
</organism>
<dbReference type="InterPro" id="IPR024726">
    <property type="entry name" value="FhuF_C"/>
</dbReference>
<dbReference type="Proteomes" id="UP000077701">
    <property type="component" value="Unassembled WGS sequence"/>
</dbReference>
<protein>
    <submittedName>
        <fullName evidence="2">Ferric iron reductase</fullName>
    </submittedName>
</protein>
<dbReference type="GO" id="GO:0051537">
    <property type="term" value="F:2 iron, 2 sulfur cluster binding"/>
    <property type="evidence" value="ECO:0007669"/>
    <property type="project" value="InterPro"/>
</dbReference>
<gene>
    <name evidence="2" type="ORF">PS9374_04370</name>
</gene>
<evidence type="ECO:0000313" key="2">
    <source>
        <dbReference type="EMBL" id="GAT68705.1"/>
    </source>
</evidence>
<reference evidence="2 3" key="1">
    <citation type="journal article" date="2016" name="Genome Announc.">
        <title>Draft Genome Sequence of Planomonospora sphaerica JCM9374, a Rare Actinomycete.</title>
        <authorList>
            <person name="Dohra H."/>
            <person name="Suzuki T."/>
            <person name="Inoue Y."/>
            <person name="Kodani S."/>
        </authorList>
    </citation>
    <scope>NUCLEOTIDE SEQUENCE [LARGE SCALE GENOMIC DNA]</scope>
    <source>
        <strain evidence="2 3">JCM 9374</strain>
    </source>
</reference>
<comment type="caution">
    <text evidence="2">The sequence shown here is derived from an EMBL/GenBank/DDBJ whole genome shotgun (WGS) entry which is preliminary data.</text>
</comment>
<evidence type="ECO:0000313" key="3">
    <source>
        <dbReference type="Proteomes" id="UP000077701"/>
    </source>
</evidence>
<dbReference type="Pfam" id="PF11575">
    <property type="entry name" value="FhuF_C"/>
    <property type="match status" value="1"/>
</dbReference>
<dbReference type="STRING" id="161355.PS9374_04370"/>
<dbReference type="AlphaFoldDB" id="A0A161LMS9"/>
<dbReference type="EMBL" id="BDCX01000010">
    <property type="protein sequence ID" value="GAT68705.1"/>
    <property type="molecule type" value="Genomic_DNA"/>
</dbReference>
<keyword evidence="3" id="KW-1185">Reference proteome</keyword>
<evidence type="ECO:0000259" key="1">
    <source>
        <dbReference type="Pfam" id="PF11575"/>
    </source>
</evidence>
<feature type="domain" description="Ferric siderophore reductase C-terminal" evidence="1">
    <location>
        <begin position="204"/>
        <end position="224"/>
    </location>
</feature>
<proteinExistence type="predicted"/>